<evidence type="ECO:0000256" key="1">
    <source>
        <dbReference type="SAM" id="MobiDB-lite"/>
    </source>
</evidence>
<dbReference type="EMBL" id="CP029194">
    <property type="protein sequence ID" value="QES18635.1"/>
    <property type="molecule type" value="Genomic_DNA"/>
</dbReference>
<name>A0A5P2AKK0_STRVZ</name>
<organism evidence="2 3">
    <name type="scientific">Streptomyces venezuelae</name>
    <dbReference type="NCBI Taxonomy" id="54571"/>
    <lineage>
        <taxon>Bacteria</taxon>
        <taxon>Bacillati</taxon>
        <taxon>Actinomycetota</taxon>
        <taxon>Actinomycetes</taxon>
        <taxon>Kitasatosporales</taxon>
        <taxon>Streptomycetaceae</taxon>
        <taxon>Streptomyces</taxon>
    </lineage>
</organism>
<sequence>MQFASRIGGLLEVEFRKCVVDHPDGHDGLADESNAVDDEDSGIAGPFRPHRDFRPRGRRGRFYRRILRIYVQTVQERNEVTCGDRCLHIQATYELTYISIRPVLRQHASIAGTVDCHSKS</sequence>
<evidence type="ECO:0000313" key="2">
    <source>
        <dbReference type="EMBL" id="QES18635.1"/>
    </source>
</evidence>
<reference evidence="2 3" key="1">
    <citation type="submission" date="2018-05" db="EMBL/GenBank/DDBJ databases">
        <title>Streptomyces venezuelae.</title>
        <authorList>
            <person name="Kim W."/>
            <person name="Lee N."/>
            <person name="Cho B.-K."/>
        </authorList>
    </citation>
    <scope>NUCLEOTIDE SEQUENCE [LARGE SCALE GENOMIC DNA]</scope>
    <source>
        <strain evidence="2 3">ATCC 15068</strain>
    </source>
</reference>
<evidence type="ECO:0000313" key="3">
    <source>
        <dbReference type="Proteomes" id="UP000324106"/>
    </source>
</evidence>
<gene>
    <name evidence="2" type="ORF">DEJ46_05680</name>
</gene>
<proteinExistence type="predicted"/>
<dbReference type="AlphaFoldDB" id="A0A5P2AKK0"/>
<dbReference type="Proteomes" id="UP000324106">
    <property type="component" value="Chromosome"/>
</dbReference>
<protein>
    <submittedName>
        <fullName evidence="2">Uncharacterized protein</fullName>
    </submittedName>
</protein>
<accession>A0A5P2AKK0</accession>
<feature type="region of interest" description="Disordered" evidence="1">
    <location>
        <begin position="28"/>
        <end position="50"/>
    </location>
</feature>